<comment type="caution">
    <text evidence="2">The sequence shown here is derived from an EMBL/GenBank/DDBJ whole genome shotgun (WGS) entry which is preliminary data.</text>
</comment>
<keyword evidence="3" id="KW-1185">Reference proteome</keyword>
<feature type="region of interest" description="Disordered" evidence="1">
    <location>
        <begin position="206"/>
        <end position="233"/>
    </location>
</feature>
<dbReference type="Proteomes" id="UP001218218">
    <property type="component" value="Unassembled WGS sequence"/>
</dbReference>
<name>A0AAD6Z5D9_9AGAR</name>
<evidence type="ECO:0000313" key="3">
    <source>
        <dbReference type="Proteomes" id="UP001218218"/>
    </source>
</evidence>
<evidence type="ECO:0000256" key="1">
    <source>
        <dbReference type="SAM" id="MobiDB-lite"/>
    </source>
</evidence>
<reference evidence="2" key="1">
    <citation type="submission" date="2023-03" db="EMBL/GenBank/DDBJ databases">
        <title>Massive genome expansion in bonnet fungi (Mycena s.s.) driven by repeated elements and novel gene families across ecological guilds.</title>
        <authorList>
            <consortium name="Lawrence Berkeley National Laboratory"/>
            <person name="Harder C.B."/>
            <person name="Miyauchi S."/>
            <person name="Viragh M."/>
            <person name="Kuo A."/>
            <person name="Thoen E."/>
            <person name="Andreopoulos B."/>
            <person name="Lu D."/>
            <person name="Skrede I."/>
            <person name="Drula E."/>
            <person name="Henrissat B."/>
            <person name="Morin E."/>
            <person name="Kohler A."/>
            <person name="Barry K."/>
            <person name="LaButti K."/>
            <person name="Morin E."/>
            <person name="Salamov A."/>
            <person name="Lipzen A."/>
            <person name="Mereny Z."/>
            <person name="Hegedus B."/>
            <person name="Baldrian P."/>
            <person name="Stursova M."/>
            <person name="Weitz H."/>
            <person name="Taylor A."/>
            <person name="Grigoriev I.V."/>
            <person name="Nagy L.G."/>
            <person name="Martin F."/>
            <person name="Kauserud H."/>
        </authorList>
    </citation>
    <scope>NUCLEOTIDE SEQUENCE</scope>
    <source>
        <strain evidence="2">CBHHK002</strain>
    </source>
</reference>
<protein>
    <submittedName>
        <fullName evidence="2">Uncharacterized protein</fullName>
    </submittedName>
</protein>
<dbReference type="AlphaFoldDB" id="A0AAD6Z5D9"/>
<evidence type="ECO:0000313" key="2">
    <source>
        <dbReference type="EMBL" id="KAJ7308622.1"/>
    </source>
</evidence>
<gene>
    <name evidence="2" type="ORF">DFH08DRAFT_944459</name>
</gene>
<accession>A0AAD6Z5D9</accession>
<dbReference type="EMBL" id="JARIHO010000085">
    <property type="protein sequence ID" value="KAJ7308622.1"/>
    <property type="molecule type" value="Genomic_DNA"/>
</dbReference>
<proteinExistence type="predicted"/>
<organism evidence="2 3">
    <name type="scientific">Mycena albidolilacea</name>
    <dbReference type="NCBI Taxonomy" id="1033008"/>
    <lineage>
        <taxon>Eukaryota</taxon>
        <taxon>Fungi</taxon>
        <taxon>Dikarya</taxon>
        <taxon>Basidiomycota</taxon>
        <taxon>Agaricomycotina</taxon>
        <taxon>Agaricomycetes</taxon>
        <taxon>Agaricomycetidae</taxon>
        <taxon>Agaricales</taxon>
        <taxon>Marasmiineae</taxon>
        <taxon>Mycenaceae</taxon>
        <taxon>Mycena</taxon>
    </lineage>
</organism>
<sequence>MPSALETRIRTARARPGHRIPLFRRRRILFASKPSSPRRPNRGTYIYLFLQVAARTNDWALRWPQPDSAGVPYREDVASVKWDKVRCTNTASEATQDETGSGATRIEAENGVESVDWRIDEGPRGFFNQMFDRVLARPLIVQWNAPRLAQMTSSGEFIAEVSANICGIDNRGCGKGGSPCHTGRLLPLGSRIAALIAALIKPSTTPLTPPKLPPLQPTVATRNDDNSECEQLE</sequence>
<feature type="compositionally biased region" description="Pro residues" evidence="1">
    <location>
        <begin position="207"/>
        <end position="216"/>
    </location>
</feature>